<keyword evidence="1 5" id="KW-0662">Pyridine nucleotide biosynthesis</keyword>
<dbReference type="Gene3D" id="3.90.1150.10">
    <property type="entry name" value="Aspartate Aminotransferase, domain 1"/>
    <property type="match status" value="1"/>
</dbReference>
<dbReference type="Pfam" id="PF22580">
    <property type="entry name" value="KYNU_C"/>
    <property type="match status" value="1"/>
</dbReference>
<keyword evidence="7" id="KW-0808">Transferase</keyword>
<name>A0ABN2T3G4_9ACTN</name>
<evidence type="ECO:0000256" key="1">
    <source>
        <dbReference type="ARBA" id="ARBA00022642"/>
    </source>
</evidence>
<keyword evidence="3 5" id="KW-0663">Pyridoxal phosphate</keyword>
<keyword evidence="8" id="KW-1185">Reference proteome</keyword>
<dbReference type="EMBL" id="BAAAQM010000060">
    <property type="protein sequence ID" value="GAA1997311.1"/>
    <property type="molecule type" value="Genomic_DNA"/>
</dbReference>
<gene>
    <name evidence="7" type="ORF">GCM10009838_73170</name>
</gene>
<dbReference type="GO" id="GO:0008483">
    <property type="term" value="F:transaminase activity"/>
    <property type="evidence" value="ECO:0007669"/>
    <property type="project" value="UniProtKB-KW"/>
</dbReference>
<dbReference type="Proteomes" id="UP001499854">
    <property type="component" value="Unassembled WGS sequence"/>
</dbReference>
<evidence type="ECO:0000313" key="8">
    <source>
        <dbReference type="Proteomes" id="UP001499854"/>
    </source>
</evidence>
<evidence type="ECO:0000256" key="3">
    <source>
        <dbReference type="ARBA" id="ARBA00022898"/>
    </source>
</evidence>
<dbReference type="Gene3D" id="3.40.640.10">
    <property type="entry name" value="Type I PLP-dependent aspartate aminotransferase-like (Major domain)"/>
    <property type="match status" value="1"/>
</dbReference>
<dbReference type="NCBIfam" id="TIGR01814">
    <property type="entry name" value="kynureninase"/>
    <property type="match status" value="1"/>
</dbReference>
<comment type="caution">
    <text evidence="7">The sequence shown here is derived from an EMBL/GenBank/DDBJ whole genome shotgun (WGS) entry which is preliminary data.</text>
</comment>
<evidence type="ECO:0000256" key="2">
    <source>
        <dbReference type="ARBA" id="ARBA00022801"/>
    </source>
</evidence>
<comment type="catalytic activity">
    <reaction evidence="5">
        <text>L-kynurenine + H2O = anthranilate + L-alanine + H(+)</text>
        <dbReference type="Rhea" id="RHEA:16813"/>
        <dbReference type="ChEBI" id="CHEBI:15377"/>
        <dbReference type="ChEBI" id="CHEBI:15378"/>
        <dbReference type="ChEBI" id="CHEBI:16567"/>
        <dbReference type="ChEBI" id="CHEBI:57959"/>
        <dbReference type="ChEBI" id="CHEBI:57972"/>
        <dbReference type="EC" id="3.7.1.3"/>
    </reaction>
</comment>
<organism evidence="7 8">
    <name type="scientific">Catenulispora subtropica</name>
    <dbReference type="NCBI Taxonomy" id="450798"/>
    <lineage>
        <taxon>Bacteria</taxon>
        <taxon>Bacillati</taxon>
        <taxon>Actinomycetota</taxon>
        <taxon>Actinomycetes</taxon>
        <taxon>Catenulisporales</taxon>
        <taxon>Catenulisporaceae</taxon>
        <taxon>Catenulispora</taxon>
    </lineage>
</organism>
<dbReference type="InterPro" id="IPR015421">
    <property type="entry name" value="PyrdxlP-dep_Trfase_major"/>
</dbReference>
<protein>
    <recommendedName>
        <fullName evidence="4 5">Kynureninase</fullName>
        <ecNumber evidence="4 5">3.7.1.3</ecNumber>
    </recommendedName>
</protein>
<dbReference type="Pfam" id="PF01041">
    <property type="entry name" value="DegT_DnrJ_EryC1"/>
    <property type="match status" value="1"/>
</dbReference>
<dbReference type="InterPro" id="IPR010111">
    <property type="entry name" value="Kynureninase"/>
</dbReference>
<comment type="similarity">
    <text evidence="5">Belongs to the kynureninase family.</text>
</comment>
<keyword evidence="2 5" id="KW-0378">Hydrolase</keyword>
<comment type="cofactor">
    <cofactor evidence="5">
        <name>pyridoxal 5'-phosphate</name>
        <dbReference type="ChEBI" id="CHEBI:597326"/>
    </cofactor>
</comment>
<proteinExistence type="inferred from homology"/>
<comment type="function">
    <text evidence="5">Catalyzes the cleavage of L-kynurenine (L-Kyn) and L-3-hydroxykynurenine (L-3OHKyn) into anthranilic acid (AA) and 3-hydroxyanthranilic acid (3-OHAA), respectively.</text>
</comment>
<comment type="pathway">
    <text evidence="5">Amino-acid degradation; L-kynurenine degradation; L-alanine and anthranilate from L-kynurenine: step 1/1.</text>
</comment>
<dbReference type="PANTHER" id="PTHR14084">
    <property type="entry name" value="KYNURENINASE"/>
    <property type="match status" value="1"/>
</dbReference>
<reference evidence="7 8" key="1">
    <citation type="journal article" date="2019" name="Int. J. Syst. Evol. Microbiol.">
        <title>The Global Catalogue of Microorganisms (GCM) 10K type strain sequencing project: providing services to taxonomists for standard genome sequencing and annotation.</title>
        <authorList>
            <consortium name="The Broad Institute Genomics Platform"/>
            <consortium name="The Broad Institute Genome Sequencing Center for Infectious Disease"/>
            <person name="Wu L."/>
            <person name="Ma J."/>
        </authorList>
    </citation>
    <scope>NUCLEOTIDE SEQUENCE [LARGE SCALE GENOMIC DNA]</scope>
    <source>
        <strain evidence="7 8">JCM 16013</strain>
    </source>
</reference>
<dbReference type="SUPFAM" id="SSF53383">
    <property type="entry name" value="PLP-dependent transferases"/>
    <property type="match status" value="1"/>
</dbReference>
<dbReference type="InterPro" id="IPR015422">
    <property type="entry name" value="PyrdxlP-dep_Trfase_small"/>
</dbReference>
<evidence type="ECO:0000256" key="4">
    <source>
        <dbReference type="NCBIfam" id="TIGR01814"/>
    </source>
</evidence>
<dbReference type="EC" id="3.7.1.3" evidence="4 5"/>
<comment type="pathway">
    <text evidence="5">Cofactor biosynthesis; NAD(+) biosynthesis; quinolinate from L-kynurenine: step 2/3.</text>
</comment>
<evidence type="ECO:0000313" key="7">
    <source>
        <dbReference type="EMBL" id="GAA1997311.1"/>
    </source>
</evidence>
<dbReference type="InterPro" id="IPR000653">
    <property type="entry name" value="DegT/StrS_aminotransferase"/>
</dbReference>
<evidence type="ECO:0000256" key="6">
    <source>
        <dbReference type="RuleBase" id="RU004508"/>
    </source>
</evidence>
<sequence length="423" mass="45951">MPNTPLTPRSEAERRDAADPLAALRSEFVIPDDSLIYLDGNSLGRLSKASLARVEEVVAGEWGTRLIRSWNERWQTLPQVVGDFLGEQFLGAAPGQVVVSDSTSVNLYKLASAALDARPGRDVIVSDLNNFPTDRYVLEGLAAARGLELKLVEFDELLGPTAEQVRAVVDERTALVSLSQVDYRSAALADLGAVNQVVHEAGALVLWDLCHSAGAVPIELDATGTDLAVGCTYKYLNGGPGSPAFLYVNRSLIEDLRQPIWGWYGQRDQFAMGQGYDPVPSATRFLVGTPQVVGVSLVDAGARVLASAGIKPLRDKGVALTEFAIGLFDAWLAPLGFTLGSPRDAAVRGSHVSVRHPEAYRICRALIEQHDVVPDFRTPDRVRLGMAPATTRFVDVWDAFDAMRRIVETRAYEQVDPTRTDVT</sequence>
<accession>A0ABN2T3G4</accession>
<dbReference type="PIRSF" id="PIRSF038800">
    <property type="entry name" value="KYNU"/>
    <property type="match status" value="1"/>
</dbReference>
<comment type="catalytic activity">
    <reaction evidence="5">
        <text>3-hydroxy-L-kynurenine + H2O = 3-hydroxyanthranilate + L-alanine + H(+)</text>
        <dbReference type="Rhea" id="RHEA:25143"/>
        <dbReference type="ChEBI" id="CHEBI:15377"/>
        <dbReference type="ChEBI" id="CHEBI:15378"/>
        <dbReference type="ChEBI" id="CHEBI:36559"/>
        <dbReference type="ChEBI" id="CHEBI:57972"/>
        <dbReference type="ChEBI" id="CHEBI:58125"/>
        <dbReference type="EC" id="3.7.1.3"/>
    </reaction>
</comment>
<keyword evidence="7" id="KW-0032">Aminotransferase</keyword>
<comment type="similarity">
    <text evidence="6">Belongs to the DegT/DnrJ/EryC1 family.</text>
</comment>
<dbReference type="InterPro" id="IPR015424">
    <property type="entry name" value="PyrdxlP-dep_Trfase"/>
</dbReference>
<evidence type="ECO:0000256" key="5">
    <source>
        <dbReference type="PIRNR" id="PIRNR038800"/>
    </source>
</evidence>
<comment type="subunit">
    <text evidence="5">Homodimer.</text>
</comment>
<dbReference type="PANTHER" id="PTHR14084:SF0">
    <property type="entry name" value="KYNURENINASE"/>
    <property type="match status" value="1"/>
</dbReference>
<dbReference type="RefSeq" id="WP_344661769.1">
    <property type="nucleotide sequence ID" value="NZ_BAAAQM010000060.1"/>
</dbReference>